<reference evidence="2" key="1">
    <citation type="submission" date="2023-03" db="EMBL/GenBank/DDBJ databases">
        <title>Massive genome expansion in bonnet fungi (Mycena s.s.) driven by repeated elements and novel gene families across ecological guilds.</title>
        <authorList>
            <consortium name="Lawrence Berkeley National Laboratory"/>
            <person name="Harder C.B."/>
            <person name="Miyauchi S."/>
            <person name="Viragh M."/>
            <person name="Kuo A."/>
            <person name="Thoen E."/>
            <person name="Andreopoulos B."/>
            <person name="Lu D."/>
            <person name="Skrede I."/>
            <person name="Drula E."/>
            <person name="Henrissat B."/>
            <person name="Morin E."/>
            <person name="Kohler A."/>
            <person name="Barry K."/>
            <person name="LaButti K."/>
            <person name="Morin E."/>
            <person name="Salamov A."/>
            <person name="Lipzen A."/>
            <person name="Mereny Z."/>
            <person name="Hegedus B."/>
            <person name="Baldrian P."/>
            <person name="Stursova M."/>
            <person name="Weitz H."/>
            <person name="Taylor A."/>
            <person name="Grigoriev I.V."/>
            <person name="Nagy L.G."/>
            <person name="Martin F."/>
            <person name="Kauserud H."/>
        </authorList>
    </citation>
    <scope>NUCLEOTIDE SEQUENCE</scope>
    <source>
        <strain evidence="2">9284</strain>
    </source>
</reference>
<dbReference type="Proteomes" id="UP001221142">
    <property type="component" value="Unassembled WGS sequence"/>
</dbReference>
<keyword evidence="3" id="KW-1185">Reference proteome</keyword>
<dbReference type="AlphaFoldDB" id="A0AAD7CKA2"/>
<comment type="caution">
    <text evidence="2">The sequence shown here is derived from an EMBL/GenBank/DDBJ whole genome shotgun (WGS) entry which is preliminary data.</text>
</comment>
<gene>
    <name evidence="2" type="ORF">FB45DRAFT_28157</name>
</gene>
<accession>A0AAD7CKA2</accession>
<proteinExistence type="predicted"/>
<feature type="region of interest" description="Disordered" evidence="1">
    <location>
        <begin position="158"/>
        <end position="186"/>
    </location>
</feature>
<evidence type="ECO:0000256" key="1">
    <source>
        <dbReference type="SAM" id="MobiDB-lite"/>
    </source>
</evidence>
<organism evidence="2 3">
    <name type="scientific">Roridomyces roridus</name>
    <dbReference type="NCBI Taxonomy" id="1738132"/>
    <lineage>
        <taxon>Eukaryota</taxon>
        <taxon>Fungi</taxon>
        <taxon>Dikarya</taxon>
        <taxon>Basidiomycota</taxon>
        <taxon>Agaricomycotina</taxon>
        <taxon>Agaricomycetes</taxon>
        <taxon>Agaricomycetidae</taxon>
        <taxon>Agaricales</taxon>
        <taxon>Marasmiineae</taxon>
        <taxon>Mycenaceae</taxon>
        <taxon>Roridomyces</taxon>
    </lineage>
</organism>
<dbReference type="EMBL" id="JARKIF010000001">
    <property type="protein sequence ID" value="KAJ7650943.1"/>
    <property type="molecule type" value="Genomic_DNA"/>
</dbReference>
<evidence type="ECO:0000313" key="3">
    <source>
        <dbReference type="Proteomes" id="UP001221142"/>
    </source>
</evidence>
<name>A0AAD7CKA2_9AGAR</name>
<protein>
    <submittedName>
        <fullName evidence="2">Uncharacterized protein</fullName>
    </submittedName>
</protein>
<sequence>MCFKGRRTPKGKNILICDSGGLCTRRVPSHRTLQRQTRCPTRFHRHFQPPFNLRLLPVHRHPPWHQTLEGDRCPPSRHPLPLHPSLARRSVQAVAQRRLLSAPCDSRQRQASSTETCLYGQTCPKSACPILVVLTIESVSKRVARRQSGHSSIMKRWDEMDGANDSGNRGTKTRVPRRSVGSEEGDLRGDQQLRLFANVPDADGFVWIATRAVWKDLVLKPMAI</sequence>
<evidence type="ECO:0000313" key="2">
    <source>
        <dbReference type="EMBL" id="KAJ7650943.1"/>
    </source>
</evidence>